<dbReference type="EMBL" id="KL198146">
    <property type="protein sequence ID" value="KDQ06245.1"/>
    <property type="molecule type" value="Genomic_DNA"/>
</dbReference>
<protein>
    <submittedName>
        <fullName evidence="2">Uncharacterized protein</fullName>
    </submittedName>
</protein>
<feature type="region of interest" description="Disordered" evidence="1">
    <location>
        <begin position="440"/>
        <end position="470"/>
    </location>
</feature>
<dbReference type="OrthoDB" id="2993106at2759"/>
<evidence type="ECO:0000313" key="2">
    <source>
        <dbReference type="EMBL" id="KDQ06245.1"/>
    </source>
</evidence>
<accession>A0A067LVE8</accession>
<proteinExistence type="predicted"/>
<dbReference type="InParanoid" id="A0A067LVE8"/>
<dbReference type="AlphaFoldDB" id="A0A067LVE8"/>
<evidence type="ECO:0000256" key="1">
    <source>
        <dbReference type="SAM" id="MobiDB-lite"/>
    </source>
</evidence>
<dbReference type="Proteomes" id="UP000027195">
    <property type="component" value="Unassembled WGS sequence"/>
</dbReference>
<keyword evidence="3" id="KW-1185">Reference proteome</keyword>
<organism evidence="2 3">
    <name type="scientific">Botryobasidium botryosum (strain FD-172 SS1)</name>
    <dbReference type="NCBI Taxonomy" id="930990"/>
    <lineage>
        <taxon>Eukaryota</taxon>
        <taxon>Fungi</taxon>
        <taxon>Dikarya</taxon>
        <taxon>Basidiomycota</taxon>
        <taxon>Agaricomycotina</taxon>
        <taxon>Agaricomycetes</taxon>
        <taxon>Cantharellales</taxon>
        <taxon>Botryobasidiaceae</taxon>
        <taxon>Botryobasidium</taxon>
    </lineage>
</organism>
<evidence type="ECO:0000313" key="3">
    <source>
        <dbReference type="Proteomes" id="UP000027195"/>
    </source>
</evidence>
<dbReference type="HOGENOM" id="CLU_456388_0_0_1"/>
<sequence>MESLPPPFRAKLEELKHTFDPTLGESIADALGGPMGQVINNPQGGQTADFLRGHLVSYDHTGRFPISAVYGPIYHCWQMLGGIGGGLGRPLCDQQDLPDGGRCAIFEGGHIHKYGGKAELFLREQCTAKHQPQAPPTPFGAPGKMPYHFHLYWQSLCGRRDPASGKIIAEIICGAMNAPSENPQGGLTQSFLRGALVSLDSRPGAPNSAPIVLYGPVFSLWERIGGVGSGLGRPLTDEQDSGDSGVCVQFEGGHVHKYGDLVKFFPPDQCRAAFKPRPPLQTWTKMPVNFQQKWSWLALQNDPSGESIVECLKGPGDLHTYKRGGIYFSFFRGRLSTIDPNPNSSIPPVVVYGLIHSVWEREGGADGKFGRPLTDEQDLPDGGRCSIFEGGHIHKYQDQAQQFPEDQCPHRAPYIPPQPSSPPQFQPPMMQYQPSPYPTPYGHIQQQPYPHPSPQIQPMPQTQLPHPGGPPRGGCAKVIFYLTGINVERDECVCCKVDIRYH</sequence>
<reference evidence="3" key="1">
    <citation type="journal article" date="2014" name="Proc. Natl. Acad. Sci. U.S.A.">
        <title>Extensive sampling of basidiomycete genomes demonstrates inadequacy of the white-rot/brown-rot paradigm for wood decay fungi.</title>
        <authorList>
            <person name="Riley R."/>
            <person name="Salamov A.A."/>
            <person name="Brown D.W."/>
            <person name="Nagy L.G."/>
            <person name="Floudas D."/>
            <person name="Held B.W."/>
            <person name="Levasseur A."/>
            <person name="Lombard V."/>
            <person name="Morin E."/>
            <person name="Otillar R."/>
            <person name="Lindquist E.A."/>
            <person name="Sun H."/>
            <person name="LaButti K.M."/>
            <person name="Schmutz J."/>
            <person name="Jabbour D."/>
            <person name="Luo H."/>
            <person name="Baker S.E."/>
            <person name="Pisabarro A.G."/>
            <person name="Walton J.D."/>
            <person name="Blanchette R.A."/>
            <person name="Henrissat B."/>
            <person name="Martin F."/>
            <person name="Cullen D."/>
            <person name="Hibbett D.S."/>
            <person name="Grigoriev I.V."/>
        </authorList>
    </citation>
    <scope>NUCLEOTIDE SEQUENCE [LARGE SCALE GENOMIC DNA]</scope>
    <source>
        <strain evidence="3">FD-172 SS1</strain>
    </source>
</reference>
<name>A0A067LVE8_BOTB1</name>
<gene>
    <name evidence="2" type="ORF">BOTBODRAFT_39718</name>
</gene>